<sequence>MEICTYSARTLTSEAVIKEQTMLSRRRTRAQMEQQLHREGNGHWPPHHLREGGLVIAEVVPSEVGHAIMSNLPQFLINTTANLFAHYLPKCEVPTDQRDCAVV</sequence>
<dbReference type="Proteomes" id="UP001303046">
    <property type="component" value="Unassembled WGS sequence"/>
</dbReference>
<organism evidence="1 2">
    <name type="scientific">Necator americanus</name>
    <name type="common">Human hookworm</name>
    <dbReference type="NCBI Taxonomy" id="51031"/>
    <lineage>
        <taxon>Eukaryota</taxon>
        <taxon>Metazoa</taxon>
        <taxon>Ecdysozoa</taxon>
        <taxon>Nematoda</taxon>
        <taxon>Chromadorea</taxon>
        <taxon>Rhabditida</taxon>
        <taxon>Rhabditina</taxon>
        <taxon>Rhabditomorpha</taxon>
        <taxon>Strongyloidea</taxon>
        <taxon>Ancylostomatidae</taxon>
        <taxon>Bunostominae</taxon>
        <taxon>Necator</taxon>
    </lineage>
</organism>
<gene>
    <name evidence="1" type="primary">Necator_chrV.g20329</name>
    <name evidence="1" type="ORF">RB195_015537</name>
</gene>
<accession>A0ABR1E509</accession>
<keyword evidence="2" id="KW-1185">Reference proteome</keyword>
<reference evidence="1 2" key="1">
    <citation type="submission" date="2023-08" db="EMBL/GenBank/DDBJ databases">
        <title>A Necator americanus chromosomal reference genome.</title>
        <authorList>
            <person name="Ilik V."/>
            <person name="Petrzelkova K.J."/>
            <person name="Pardy F."/>
            <person name="Fuh T."/>
            <person name="Niatou-Singa F.S."/>
            <person name="Gouil Q."/>
            <person name="Baker L."/>
            <person name="Ritchie M.E."/>
            <person name="Jex A.R."/>
            <person name="Gazzola D."/>
            <person name="Li H."/>
            <person name="Toshio Fujiwara R."/>
            <person name="Zhan B."/>
            <person name="Aroian R.V."/>
            <person name="Pafco B."/>
            <person name="Schwarz E.M."/>
        </authorList>
    </citation>
    <scope>NUCLEOTIDE SEQUENCE [LARGE SCALE GENOMIC DNA]</scope>
    <source>
        <strain evidence="1 2">Aroian</strain>
        <tissue evidence="1">Whole animal</tissue>
    </source>
</reference>
<dbReference type="EMBL" id="JAVFWL010000005">
    <property type="protein sequence ID" value="KAK6757775.1"/>
    <property type="molecule type" value="Genomic_DNA"/>
</dbReference>
<evidence type="ECO:0000313" key="2">
    <source>
        <dbReference type="Proteomes" id="UP001303046"/>
    </source>
</evidence>
<comment type="caution">
    <text evidence="1">The sequence shown here is derived from an EMBL/GenBank/DDBJ whole genome shotgun (WGS) entry which is preliminary data.</text>
</comment>
<evidence type="ECO:0000313" key="1">
    <source>
        <dbReference type="EMBL" id="KAK6757775.1"/>
    </source>
</evidence>
<protein>
    <recommendedName>
        <fullName evidence="3">START domain-containing protein</fullName>
    </recommendedName>
</protein>
<proteinExistence type="predicted"/>
<name>A0ABR1E509_NECAM</name>
<evidence type="ECO:0008006" key="3">
    <source>
        <dbReference type="Google" id="ProtNLM"/>
    </source>
</evidence>